<dbReference type="GO" id="GO:0005802">
    <property type="term" value="C:trans-Golgi network"/>
    <property type="evidence" value="ECO:0007669"/>
    <property type="project" value="TreeGrafter"/>
</dbReference>
<keyword evidence="2" id="KW-0472">Membrane</keyword>
<dbReference type="AlphaFoldDB" id="A0AAV4JYM8"/>
<evidence type="ECO:0000256" key="2">
    <source>
        <dbReference type="SAM" id="Phobius"/>
    </source>
</evidence>
<keyword evidence="2" id="KW-1133">Transmembrane helix</keyword>
<gene>
    <name evidence="4" type="ORF">ElyMa_005316900</name>
</gene>
<dbReference type="InterPro" id="IPR028927">
    <property type="entry name" value="Man-6-P_rcpt"/>
</dbReference>
<keyword evidence="5" id="KW-1185">Reference proteome</keyword>
<dbReference type="Pfam" id="PF02157">
    <property type="entry name" value="Man-6-P_recep"/>
    <property type="match status" value="1"/>
</dbReference>
<dbReference type="PANTHER" id="PTHR15071">
    <property type="entry name" value="MANNOSE-6-PHOSPHATE RECEPTOR FAMILY MEMBER"/>
    <property type="match status" value="1"/>
</dbReference>
<keyword evidence="3" id="KW-0732">Signal</keyword>
<feature type="transmembrane region" description="Helical" evidence="2">
    <location>
        <begin position="182"/>
        <end position="205"/>
    </location>
</feature>
<dbReference type="PANTHER" id="PTHR15071:SF0">
    <property type="entry name" value="MANNOSE 6-PHOSPHATE RECEPTOR-LIKE PROTEIN 1"/>
    <property type="match status" value="1"/>
</dbReference>
<evidence type="ECO:0000313" key="5">
    <source>
        <dbReference type="Proteomes" id="UP000762676"/>
    </source>
</evidence>
<feature type="signal peptide" evidence="3">
    <location>
        <begin position="1"/>
        <end position="23"/>
    </location>
</feature>
<dbReference type="Proteomes" id="UP000762676">
    <property type="component" value="Unassembled WGS sequence"/>
</dbReference>
<comment type="caution">
    <text evidence="4">The sequence shown here is derived from an EMBL/GenBank/DDBJ whole genome shotgun (WGS) entry which is preliminary data.</text>
</comment>
<evidence type="ECO:0000256" key="3">
    <source>
        <dbReference type="SAM" id="SignalP"/>
    </source>
</evidence>
<proteinExistence type="predicted"/>
<accession>A0AAV4JYM8</accession>
<evidence type="ECO:0000313" key="4">
    <source>
        <dbReference type="EMBL" id="GFS27914.1"/>
    </source>
</evidence>
<reference evidence="4 5" key="1">
    <citation type="journal article" date="2021" name="Elife">
        <title>Chloroplast acquisition without the gene transfer in kleptoplastic sea slugs, Plakobranchus ocellatus.</title>
        <authorList>
            <person name="Maeda T."/>
            <person name="Takahashi S."/>
            <person name="Yoshida T."/>
            <person name="Shimamura S."/>
            <person name="Takaki Y."/>
            <person name="Nagai Y."/>
            <person name="Toyoda A."/>
            <person name="Suzuki Y."/>
            <person name="Arimoto A."/>
            <person name="Ishii H."/>
            <person name="Satoh N."/>
            <person name="Nishiyama T."/>
            <person name="Hasebe M."/>
            <person name="Maruyama T."/>
            <person name="Minagawa J."/>
            <person name="Obokata J."/>
            <person name="Shigenobu S."/>
        </authorList>
    </citation>
    <scope>NUCLEOTIDE SEQUENCE [LARGE SCALE GENOMIC DNA]</scope>
</reference>
<keyword evidence="2" id="KW-0812">Transmembrane</keyword>
<dbReference type="EMBL" id="BMAT01010577">
    <property type="protein sequence ID" value="GFS27914.1"/>
    <property type="molecule type" value="Genomic_DNA"/>
</dbReference>
<evidence type="ECO:0000256" key="1">
    <source>
        <dbReference type="ARBA" id="ARBA00023180"/>
    </source>
</evidence>
<name>A0AAV4JYM8_9GAST</name>
<organism evidence="4 5">
    <name type="scientific">Elysia marginata</name>
    <dbReference type="NCBI Taxonomy" id="1093978"/>
    <lineage>
        <taxon>Eukaryota</taxon>
        <taxon>Metazoa</taxon>
        <taxon>Spiralia</taxon>
        <taxon>Lophotrochozoa</taxon>
        <taxon>Mollusca</taxon>
        <taxon>Gastropoda</taxon>
        <taxon>Heterobranchia</taxon>
        <taxon>Euthyneura</taxon>
        <taxon>Panpulmonata</taxon>
        <taxon>Sacoglossa</taxon>
        <taxon>Placobranchoidea</taxon>
        <taxon>Plakobranchidae</taxon>
        <taxon>Elysia</taxon>
    </lineage>
</organism>
<protein>
    <submittedName>
        <fullName evidence="4">Cation-dependent mannose-6-phosphate receptor-like isoform X2</fullName>
    </submittedName>
</protein>
<keyword evidence="1" id="KW-0325">Glycoprotein</keyword>
<sequence length="246" mass="26326">MFLSTSSVTTALVLCLAITNVEAITKCTKDENTCGCKTEKGTISLKKYADKGFKDSDPGTAYVYYWNPCKDFTIGSSGIPPVTASCVQEISQYEHYDCGSHKTLQTSADKDGNAVFNMDSADTTRHSVVTCRCQEGAGDVFKFIREDPMTPGIYYMSLTGDTCCPQSGGGQGGSGGLSVGSVLLIVFFVVLVVYLVGGMVVQTVVRKAEGRERIPNLSLWTAVPGLIKDGIRFTCSCGKSKGYDSI</sequence>
<dbReference type="GO" id="GO:0000139">
    <property type="term" value="C:Golgi membrane"/>
    <property type="evidence" value="ECO:0007669"/>
    <property type="project" value="UniProtKB-SubCell"/>
</dbReference>
<feature type="chain" id="PRO_5043427826" evidence="3">
    <location>
        <begin position="24"/>
        <end position="246"/>
    </location>
</feature>
<keyword evidence="4" id="KW-0675">Receptor</keyword>